<sequence>MLSSNSRLWLPRAYHALTAQRKFSSKRPGLGLSETLKSVINTGAPGDNVKVTGWVRSVRMQKRIAFAEVVDGSTLRGIQIIMDDPQMASDLSTGCSVEITGKLATSPGREQSKEIQATHVSVIGKSDPESYPLQKKRHTLEFLREIGYLRPRSQTIGAVTRLRDQAEIGLHKFFHDHDFMRIHTPALTANDCEGGGETFNVVTAGTDHPETGFFGKKVNLTVSGQLHLEVFAGAFKRVYNFNQSFRAEPSQTGRHLSEFWMLEAECAFMNDLPTLVNVEEEMIRSTTQHIADTAGTDLDFFLHKNEDLGKLVQRLTNTEPYARISYTEAIDILQRADAKAKFSFKPQWGQGLQSEHERYLATTHFAGPVFVTDYPADIKSFYMLPNPDGRTVACMDLLVPGPCELLGGSLRDHAYQRLKSKVESLGFEEGSLDWYLDLRKYGSTPHGGFGMGFERYIQMITGLESVRDIIPFPRHAGRCQY</sequence>
<reference evidence="1" key="1">
    <citation type="submission" date="2022-07" db="EMBL/GenBank/DDBJ databases">
        <title>Phylogenomic reconstructions and comparative analyses of Kickxellomycotina fungi.</title>
        <authorList>
            <person name="Reynolds N.K."/>
            <person name="Stajich J.E."/>
            <person name="Barry K."/>
            <person name="Grigoriev I.V."/>
            <person name="Crous P."/>
            <person name="Smith M.E."/>
        </authorList>
    </citation>
    <scope>NUCLEOTIDE SEQUENCE</scope>
    <source>
        <strain evidence="1">Benny 63K</strain>
    </source>
</reference>
<evidence type="ECO:0000313" key="1">
    <source>
        <dbReference type="EMBL" id="KAJ1899038.1"/>
    </source>
</evidence>
<dbReference type="Proteomes" id="UP001150581">
    <property type="component" value="Unassembled WGS sequence"/>
</dbReference>
<keyword evidence="2" id="KW-1185">Reference proteome</keyword>
<dbReference type="EMBL" id="JANBPG010000187">
    <property type="protein sequence ID" value="KAJ1899038.1"/>
    <property type="molecule type" value="Genomic_DNA"/>
</dbReference>
<name>A0ACC1IQL3_9FUNG</name>
<organism evidence="1 2">
    <name type="scientific">Kickxella alabastrina</name>
    <dbReference type="NCBI Taxonomy" id="61397"/>
    <lineage>
        <taxon>Eukaryota</taxon>
        <taxon>Fungi</taxon>
        <taxon>Fungi incertae sedis</taxon>
        <taxon>Zoopagomycota</taxon>
        <taxon>Kickxellomycotina</taxon>
        <taxon>Kickxellomycetes</taxon>
        <taxon>Kickxellales</taxon>
        <taxon>Kickxellaceae</taxon>
        <taxon>Kickxella</taxon>
    </lineage>
</organism>
<proteinExistence type="predicted"/>
<accession>A0ACC1IQL3</accession>
<evidence type="ECO:0000313" key="2">
    <source>
        <dbReference type="Proteomes" id="UP001150581"/>
    </source>
</evidence>
<comment type="caution">
    <text evidence="1">The sequence shown here is derived from an EMBL/GenBank/DDBJ whole genome shotgun (WGS) entry which is preliminary data.</text>
</comment>
<protein>
    <submittedName>
        <fullName evidence="1">Asparaginyl-tRNA synthetase</fullName>
        <ecNumber evidence="1">6.1.1.22</ecNumber>
    </submittedName>
</protein>
<keyword evidence="1" id="KW-0436">Ligase</keyword>
<gene>
    <name evidence="1" type="primary">SLM5</name>
    <name evidence="1" type="ORF">LPJ66_002378</name>
</gene>
<dbReference type="EC" id="6.1.1.22" evidence="1"/>